<organism evidence="2 3">
    <name type="scientific">Salix purpurea</name>
    <name type="common">Purple osier willow</name>
    <dbReference type="NCBI Taxonomy" id="77065"/>
    <lineage>
        <taxon>Eukaryota</taxon>
        <taxon>Viridiplantae</taxon>
        <taxon>Streptophyta</taxon>
        <taxon>Embryophyta</taxon>
        <taxon>Tracheophyta</taxon>
        <taxon>Spermatophyta</taxon>
        <taxon>Magnoliopsida</taxon>
        <taxon>eudicotyledons</taxon>
        <taxon>Gunneridae</taxon>
        <taxon>Pentapetalae</taxon>
        <taxon>rosids</taxon>
        <taxon>fabids</taxon>
        <taxon>Malpighiales</taxon>
        <taxon>Salicaceae</taxon>
        <taxon>Saliceae</taxon>
        <taxon>Salix</taxon>
    </lineage>
</organism>
<proteinExistence type="predicted"/>
<dbReference type="OrthoDB" id="1751226at2759"/>
<keyword evidence="3" id="KW-1185">Reference proteome</keyword>
<name>A0A9Q0VSD5_SALPP</name>
<dbReference type="AlphaFoldDB" id="A0A9Q0VSD5"/>
<reference evidence="2" key="1">
    <citation type="submission" date="2022-11" db="EMBL/GenBank/DDBJ databases">
        <authorList>
            <person name="Hyden B.L."/>
            <person name="Feng K."/>
            <person name="Yates T."/>
            <person name="Jawdy S."/>
            <person name="Smart L.B."/>
            <person name="Muchero W."/>
        </authorList>
    </citation>
    <scope>NUCLEOTIDE SEQUENCE</scope>
    <source>
        <tissue evidence="2">Shoot tip</tissue>
    </source>
</reference>
<accession>A0A9Q0VSD5</accession>
<feature type="region of interest" description="Disordered" evidence="1">
    <location>
        <begin position="72"/>
        <end position="100"/>
    </location>
</feature>
<comment type="caution">
    <text evidence="2">The sequence shown here is derived from an EMBL/GenBank/DDBJ whole genome shotgun (WGS) entry which is preliminary data.</text>
</comment>
<evidence type="ECO:0000256" key="1">
    <source>
        <dbReference type="SAM" id="MobiDB-lite"/>
    </source>
</evidence>
<dbReference type="EMBL" id="JAPFFK010000007">
    <property type="protein sequence ID" value="KAJ6753501.1"/>
    <property type="molecule type" value="Genomic_DNA"/>
</dbReference>
<dbReference type="Proteomes" id="UP001151532">
    <property type="component" value="Chromosome 16"/>
</dbReference>
<evidence type="ECO:0000313" key="3">
    <source>
        <dbReference type="Proteomes" id="UP001151532"/>
    </source>
</evidence>
<gene>
    <name evidence="2" type="ORF">OIU79_026349</name>
</gene>
<protein>
    <submittedName>
        <fullName evidence="2">BTB/POZ DOMAIN-CONTAINING PROTEIN DOT3</fullName>
    </submittedName>
</protein>
<dbReference type="Gene3D" id="1.20.5.4090">
    <property type="match status" value="1"/>
</dbReference>
<feature type="region of interest" description="Disordered" evidence="1">
    <location>
        <begin position="16"/>
        <end position="37"/>
    </location>
</feature>
<sequence>MDMQVLFSEQVKMRATIQGKDPAASDNNSEQEITQTSTKTEIVTLRAELENVKTQMTELQRDYSELQNEYEKHNNKHKKMDQLGVSGGQRSEHQLFSIEN</sequence>
<reference evidence="2" key="2">
    <citation type="journal article" date="2023" name="Int. J. Mol. Sci.">
        <title>De Novo Assembly and Annotation of 11 Diverse Shrub Willow (Salix) Genomes Reveals Novel Gene Organization in Sex-Linked Regions.</title>
        <authorList>
            <person name="Hyden B."/>
            <person name="Feng K."/>
            <person name="Yates T.B."/>
            <person name="Jawdy S."/>
            <person name="Cereghino C."/>
            <person name="Smart L.B."/>
            <person name="Muchero W."/>
        </authorList>
    </citation>
    <scope>NUCLEOTIDE SEQUENCE</scope>
    <source>
        <tissue evidence="2">Shoot tip</tissue>
    </source>
</reference>
<feature type="compositionally biased region" description="Polar residues" evidence="1">
    <location>
        <begin position="25"/>
        <end position="37"/>
    </location>
</feature>
<evidence type="ECO:0000313" key="2">
    <source>
        <dbReference type="EMBL" id="KAJ6753501.1"/>
    </source>
</evidence>